<dbReference type="EMBL" id="BPLR01013521">
    <property type="protein sequence ID" value="GIY61794.1"/>
    <property type="molecule type" value="Genomic_DNA"/>
</dbReference>
<proteinExistence type="predicted"/>
<evidence type="ECO:0000313" key="3">
    <source>
        <dbReference type="Proteomes" id="UP001054945"/>
    </source>
</evidence>
<evidence type="ECO:0000256" key="1">
    <source>
        <dbReference type="SAM" id="MobiDB-lite"/>
    </source>
</evidence>
<dbReference type="AlphaFoldDB" id="A0AAV4UVJ4"/>
<name>A0AAV4UVJ4_CAEEX</name>
<gene>
    <name evidence="2" type="ORF">CEXT_244191</name>
</gene>
<dbReference type="Proteomes" id="UP001054945">
    <property type="component" value="Unassembled WGS sequence"/>
</dbReference>
<comment type="caution">
    <text evidence="2">The sequence shown here is derived from an EMBL/GenBank/DDBJ whole genome shotgun (WGS) entry which is preliminary data.</text>
</comment>
<sequence>MEKKFKNRTSDAFTNPISNERTNERSKGYPGKAKSSATSQIRWLCECPVNDRRQIKFHISTPLVRERCNFSSFVAFNYRSSAFFLPSQSS</sequence>
<organism evidence="2 3">
    <name type="scientific">Caerostris extrusa</name>
    <name type="common">Bark spider</name>
    <name type="synonym">Caerostris bankana</name>
    <dbReference type="NCBI Taxonomy" id="172846"/>
    <lineage>
        <taxon>Eukaryota</taxon>
        <taxon>Metazoa</taxon>
        <taxon>Ecdysozoa</taxon>
        <taxon>Arthropoda</taxon>
        <taxon>Chelicerata</taxon>
        <taxon>Arachnida</taxon>
        <taxon>Araneae</taxon>
        <taxon>Araneomorphae</taxon>
        <taxon>Entelegynae</taxon>
        <taxon>Araneoidea</taxon>
        <taxon>Araneidae</taxon>
        <taxon>Caerostris</taxon>
    </lineage>
</organism>
<feature type="compositionally biased region" description="Polar residues" evidence="1">
    <location>
        <begin position="10"/>
        <end position="20"/>
    </location>
</feature>
<accession>A0AAV4UVJ4</accession>
<feature type="region of interest" description="Disordered" evidence="1">
    <location>
        <begin position="1"/>
        <end position="39"/>
    </location>
</feature>
<evidence type="ECO:0000313" key="2">
    <source>
        <dbReference type="EMBL" id="GIY61794.1"/>
    </source>
</evidence>
<keyword evidence="3" id="KW-1185">Reference proteome</keyword>
<protein>
    <submittedName>
        <fullName evidence="2">Uncharacterized protein</fullName>
    </submittedName>
</protein>
<reference evidence="2 3" key="1">
    <citation type="submission" date="2021-06" db="EMBL/GenBank/DDBJ databases">
        <title>Caerostris extrusa draft genome.</title>
        <authorList>
            <person name="Kono N."/>
            <person name="Arakawa K."/>
        </authorList>
    </citation>
    <scope>NUCLEOTIDE SEQUENCE [LARGE SCALE GENOMIC DNA]</scope>
</reference>